<evidence type="ECO:0000313" key="2">
    <source>
        <dbReference type="Proteomes" id="UP001597451"/>
    </source>
</evidence>
<accession>A0ABW5PZB3</accession>
<reference evidence="2" key="1">
    <citation type="journal article" date="2019" name="Int. J. Syst. Evol. Microbiol.">
        <title>The Global Catalogue of Microorganisms (GCM) 10K type strain sequencing project: providing services to taxonomists for standard genome sequencing and annotation.</title>
        <authorList>
            <consortium name="The Broad Institute Genomics Platform"/>
            <consortium name="The Broad Institute Genome Sequencing Center for Infectious Disease"/>
            <person name="Wu L."/>
            <person name="Ma J."/>
        </authorList>
    </citation>
    <scope>NUCLEOTIDE SEQUENCE [LARGE SCALE GENOMIC DNA]</scope>
    <source>
        <strain evidence="2">TISTR 1858</strain>
    </source>
</reference>
<evidence type="ECO:0008006" key="3">
    <source>
        <dbReference type="Google" id="ProtNLM"/>
    </source>
</evidence>
<organism evidence="1 2">
    <name type="scientific">Oceanobacillus kapialis</name>
    <dbReference type="NCBI Taxonomy" id="481353"/>
    <lineage>
        <taxon>Bacteria</taxon>
        <taxon>Bacillati</taxon>
        <taxon>Bacillota</taxon>
        <taxon>Bacilli</taxon>
        <taxon>Bacillales</taxon>
        <taxon>Bacillaceae</taxon>
        <taxon>Oceanobacillus</taxon>
    </lineage>
</organism>
<comment type="caution">
    <text evidence="1">The sequence shown here is derived from an EMBL/GenBank/DDBJ whole genome shotgun (WGS) entry which is preliminary data.</text>
</comment>
<dbReference type="Proteomes" id="UP001597451">
    <property type="component" value="Unassembled WGS sequence"/>
</dbReference>
<protein>
    <recommendedName>
        <fullName evidence="3">Phage protein</fullName>
    </recommendedName>
</protein>
<proteinExistence type="predicted"/>
<dbReference type="RefSeq" id="WP_379561468.1">
    <property type="nucleotide sequence ID" value="NZ_JBHUMX010000019.1"/>
</dbReference>
<keyword evidence="2" id="KW-1185">Reference proteome</keyword>
<name>A0ABW5PZB3_9BACI</name>
<sequence>MQINFQRLREVMKESGLSVYRDSEPEYAEYPYIVYEFVNETHKRSSSQVIKSMPLYQIAVITDGIETDYEPLKDAFNKYGVEYSQFEGFPYDENDSTITQFITNVRCING</sequence>
<gene>
    <name evidence="1" type="ORF">ACFSUN_07995</name>
</gene>
<dbReference type="EMBL" id="JBHUMX010000019">
    <property type="protein sequence ID" value="MFD2628728.1"/>
    <property type="molecule type" value="Genomic_DNA"/>
</dbReference>
<evidence type="ECO:0000313" key="1">
    <source>
        <dbReference type="EMBL" id="MFD2628728.1"/>
    </source>
</evidence>